<comment type="subcellular location">
    <subcellularLocation>
        <location evidence="1">Cell membrane</location>
        <topology evidence="1">Multi-pass membrane protein</topology>
    </subcellularLocation>
</comment>
<proteinExistence type="predicted"/>
<evidence type="ECO:0000256" key="5">
    <source>
        <dbReference type="ARBA" id="ARBA00022989"/>
    </source>
</evidence>
<keyword evidence="2" id="KW-0813">Transport</keyword>
<dbReference type="InterPro" id="IPR036259">
    <property type="entry name" value="MFS_trans_sf"/>
</dbReference>
<dbReference type="GO" id="GO:0005886">
    <property type="term" value="C:plasma membrane"/>
    <property type="evidence" value="ECO:0007669"/>
    <property type="project" value="UniProtKB-SubCell"/>
</dbReference>
<feature type="transmembrane region" description="Helical" evidence="7">
    <location>
        <begin position="63"/>
        <end position="81"/>
    </location>
</feature>
<evidence type="ECO:0000256" key="6">
    <source>
        <dbReference type="ARBA" id="ARBA00023136"/>
    </source>
</evidence>
<feature type="transmembrane region" description="Helical" evidence="7">
    <location>
        <begin position="275"/>
        <end position="295"/>
    </location>
</feature>
<protein>
    <recommendedName>
        <fullName evidence="8">Major facilitator superfamily (MFS) profile domain-containing protein</fullName>
    </recommendedName>
</protein>
<feature type="transmembrane region" description="Helical" evidence="7">
    <location>
        <begin position="156"/>
        <end position="176"/>
    </location>
</feature>
<dbReference type="Proteomes" id="UP000004080">
    <property type="component" value="Unassembled WGS sequence"/>
</dbReference>
<evidence type="ECO:0000256" key="7">
    <source>
        <dbReference type="SAM" id="Phobius"/>
    </source>
</evidence>
<dbReference type="CDD" id="cd06173">
    <property type="entry name" value="MFS_MefA_like"/>
    <property type="match status" value="1"/>
</dbReference>
<dbReference type="Pfam" id="PF07690">
    <property type="entry name" value="MFS_1"/>
    <property type="match status" value="1"/>
</dbReference>
<evidence type="ECO:0000256" key="1">
    <source>
        <dbReference type="ARBA" id="ARBA00004651"/>
    </source>
</evidence>
<dbReference type="PANTHER" id="PTHR23513:SF6">
    <property type="entry name" value="MAJOR FACILITATOR SUPERFAMILY ASSOCIATED DOMAIN-CONTAINING PROTEIN"/>
    <property type="match status" value="1"/>
</dbReference>
<dbReference type="EMBL" id="AKKV01000024">
    <property type="protein sequence ID" value="EIT85658.1"/>
    <property type="molecule type" value="Genomic_DNA"/>
</dbReference>
<evidence type="ECO:0000256" key="2">
    <source>
        <dbReference type="ARBA" id="ARBA00022448"/>
    </source>
</evidence>
<dbReference type="PANTHER" id="PTHR23513">
    <property type="entry name" value="INTEGRAL MEMBRANE EFFLUX PROTEIN-RELATED"/>
    <property type="match status" value="1"/>
</dbReference>
<comment type="caution">
    <text evidence="9">The sequence shown here is derived from an EMBL/GenBank/DDBJ whole genome shotgun (WGS) entry which is preliminary data.</text>
</comment>
<name>I8UFR3_9BACL</name>
<feature type="transmembrane region" description="Helical" evidence="7">
    <location>
        <begin position="24"/>
        <end position="43"/>
    </location>
</feature>
<feature type="transmembrane region" description="Helical" evidence="7">
    <location>
        <begin position="391"/>
        <end position="411"/>
    </location>
</feature>
<feature type="transmembrane region" description="Helical" evidence="7">
    <location>
        <begin position="116"/>
        <end position="136"/>
    </location>
</feature>
<dbReference type="SUPFAM" id="SSF103473">
    <property type="entry name" value="MFS general substrate transporter"/>
    <property type="match status" value="1"/>
</dbReference>
<dbReference type="AlphaFoldDB" id="I8UFR3"/>
<evidence type="ECO:0000256" key="3">
    <source>
        <dbReference type="ARBA" id="ARBA00022475"/>
    </source>
</evidence>
<accession>I8UFR3</accession>
<keyword evidence="4 7" id="KW-0812">Transmembrane</keyword>
<organism evidence="9 10">
    <name type="scientific">Fictibacillus macauensis ZFHKF-1</name>
    <dbReference type="NCBI Taxonomy" id="1196324"/>
    <lineage>
        <taxon>Bacteria</taxon>
        <taxon>Bacillati</taxon>
        <taxon>Bacillota</taxon>
        <taxon>Bacilli</taxon>
        <taxon>Bacillales</taxon>
        <taxon>Fictibacillaceae</taxon>
        <taxon>Fictibacillus</taxon>
    </lineage>
</organism>
<evidence type="ECO:0000256" key="4">
    <source>
        <dbReference type="ARBA" id="ARBA00022692"/>
    </source>
</evidence>
<keyword evidence="3" id="KW-1003">Cell membrane</keyword>
<dbReference type="PATRIC" id="fig|1196324.3.peg.1529"/>
<dbReference type="PROSITE" id="PS50850">
    <property type="entry name" value="MFS"/>
    <property type="match status" value="1"/>
</dbReference>
<feature type="transmembrane region" description="Helical" evidence="7">
    <location>
        <begin position="307"/>
        <end position="325"/>
    </location>
</feature>
<feature type="transmembrane region" description="Helical" evidence="7">
    <location>
        <begin position="182"/>
        <end position="203"/>
    </location>
</feature>
<keyword evidence="5 7" id="KW-1133">Transmembrane helix</keyword>
<dbReference type="eggNOG" id="COG0477">
    <property type="taxonomic scope" value="Bacteria"/>
</dbReference>
<gene>
    <name evidence="9" type="ORF">A374_07474</name>
</gene>
<feature type="transmembrane region" description="Helical" evidence="7">
    <location>
        <begin position="235"/>
        <end position="263"/>
    </location>
</feature>
<reference evidence="9 10" key="1">
    <citation type="journal article" date="2012" name="J. Bacteriol.">
        <title>Genome of Bacillus macauensis ZFHKF-1, a Long-Chain-Forming Bacterium.</title>
        <authorList>
            <person name="Cai L."/>
            <person name="Zhang T."/>
        </authorList>
    </citation>
    <scope>NUCLEOTIDE SEQUENCE [LARGE SCALE GENOMIC DNA]</scope>
    <source>
        <strain evidence="9 10">ZFHKF-1</strain>
    </source>
</reference>
<keyword evidence="6 7" id="KW-0472">Membrane</keyword>
<dbReference type="InterPro" id="IPR011701">
    <property type="entry name" value="MFS"/>
</dbReference>
<sequence length="420" mass="46485">MSSVSLPSLSKKVLPSRPLFKNRAFIFLLTAGLFANLAFSLYIISETWYVLNTLQQPKRLGTILVFATLPRLLLMTFAGVLGDRYSRQRILTVTLFARSLLLLGILPVFYYNYLNFSVLCIFTVLFGALDAFYWPISQTLMTELVSKEQLVRANSLSMMIYNITSLTGPILAGIILTFFSYGIIFLTTSIMLIFSALIIYCSVQTKSASHEPRKERQDSSFLMDFKQGLTYVKSIPFLLIMMFASIIINLLIVGPLSIGIPFIAKQTLHGDVLSLSYMETAFAVGLLGGATLISITQLRRKRPLVQMSSIGCLALCVLLLSQVHMLWQCLILLSVAGIFLGIVNSLGPALVQEQTDPIMMSRVQSILATGSMGFVPLSFALMSVLLSSFSIHTILLYSGAALFIFILCICISSQSIRTMN</sequence>
<dbReference type="STRING" id="1196324.A374_07474"/>
<evidence type="ECO:0000259" key="8">
    <source>
        <dbReference type="PROSITE" id="PS50850"/>
    </source>
</evidence>
<feature type="transmembrane region" description="Helical" evidence="7">
    <location>
        <begin position="363"/>
        <end position="385"/>
    </location>
</feature>
<dbReference type="GO" id="GO:0022857">
    <property type="term" value="F:transmembrane transporter activity"/>
    <property type="evidence" value="ECO:0007669"/>
    <property type="project" value="InterPro"/>
</dbReference>
<feature type="domain" description="Major facilitator superfamily (MFS) profile" evidence="8">
    <location>
        <begin position="24"/>
        <end position="416"/>
    </location>
</feature>
<dbReference type="Gene3D" id="1.20.1250.20">
    <property type="entry name" value="MFS general substrate transporter like domains"/>
    <property type="match status" value="1"/>
</dbReference>
<dbReference type="RefSeq" id="WP_007201590.1">
    <property type="nucleotide sequence ID" value="NZ_AKKV01000024.1"/>
</dbReference>
<keyword evidence="10" id="KW-1185">Reference proteome</keyword>
<evidence type="ECO:0000313" key="10">
    <source>
        <dbReference type="Proteomes" id="UP000004080"/>
    </source>
</evidence>
<dbReference type="OrthoDB" id="3613552at2"/>
<feature type="transmembrane region" description="Helical" evidence="7">
    <location>
        <begin position="331"/>
        <end position="351"/>
    </location>
</feature>
<feature type="transmembrane region" description="Helical" evidence="7">
    <location>
        <begin position="90"/>
        <end position="110"/>
    </location>
</feature>
<evidence type="ECO:0000313" key="9">
    <source>
        <dbReference type="EMBL" id="EIT85658.1"/>
    </source>
</evidence>
<dbReference type="InterPro" id="IPR020846">
    <property type="entry name" value="MFS_dom"/>
</dbReference>